<dbReference type="EMBL" id="PGFG01000001">
    <property type="protein sequence ID" value="PJJ76598.1"/>
    <property type="molecule type" value="Genomic_DNA"/>
</dbReference>
<keyword evidence="8" id="KW-1185">Reference proteome</keyword>
<gene>
    <name evidence="7" type="ORF">BXY57_2228</name>
</gene>
<dbReference type="InterPro" id="IPR007016">
    <property type="entry name" value="O-antigen_ligase-rel_domated"/>
</dbReference>
<comment type="caution">
    <text evidence="7">The sequence shown here is derived from an EMBL/GenBank/DDBJ whole genome shotgun (WGS) entry which is preliminary data.</text>
</comment>
<evidence type="ECO:0000313" key="7">
    <source>
        <dbReference type="EMBL" id="PJJ76598.1"/>
    </source>
</evidence>
<feature type="transmembrane region" description="Helical" evidence="5">
    <location>
        <begin position="179"/>
        <end position="196"/>
    </location>
</feature>
<evidence type="ECO:0000256" key="3">
    <source>
        <dbReference type="ARBA" id="ARBA00022989"/>
    </source>
</evidence>
<dbReference type="AlphaFoldDB" id="A0A2M9CXQ3"/>
<evidence type="ECO:0000256" key="4">
    <source>
        <dbReference type="ARBA" id="ARBA00023136"/>
    </source>
</evidence>
<feature type="domain" description="O-antigen ligase-related" evidence="6">
    <location>
        <begin position="265"/>
        <end position="403"/>
    </location>
</feature>
<keyword evidence="4 5" id="KW-0472">Membrane</keyword>
<feature type="transmembrane region" description="Helical" evidence="5">
    <location>
        <begin position="12"/>
        <end position="32"/>
    </location>
</feature>
<feature type="transmembrane region" description="Helical" evidence="5">
    <location>
        <begin position="259"/>
        <end position="275"/>
    </location>
</feature>
<feature type="transmembrane region" description="Helical" evidence="5">
    <location>
        <begin position="233"/>
        <end position="252"/>
    </location>
</feature>
<feature type="transmembrane region" description="Helical" evidence="5">
    <location>
        <begin position="450"/>
        <end position="468"/>
    </location>
</feature>
<accession>A0A2M9CXQ3</accession>
<feature type="transmembrane region" description="Helical" evidence="5">
    <location>
        <begin position="149"/>
        <end position="167"/>
    </location>
</feature>
<dbReference type="Pfam" id="PF04932">
    <property type="entry name" value="Wzy_C"/>
    <property type="match status" value="1"/>
</dbReference>
<keyword evidence="2 5" id="KW-0812">Transmembrane</keyword>
<dbReference type="PANTHER" id="PTHR37422">
    <property type="entry name" value="TEICHURONIC ACID BIOSYNTHESIS PROTEIN TUAE"/>
    <property type="match status" value="1"/>
</dbReference>
<dbReference type="GO" id="GO:0016020">
    <property type="term" value="C:membrane"/>
    <property type="evidence" value="ECO:0007669"/>
    <property type="project" value="UniProtKB-SubCell"/>
</dbReference>
<feature type="transmembrane region" description="Helical" evidence="5">
    <location>
        <begin position="38"/>
        <end position="54"/>
    </location>
</feature>
<name>A0A2M9CXQ3_9BACT</name>
<sequence>MISANRIYHKKSYTAILFLTLLLAVVLISYAYSLSMQAGGILSFTIVSLIVLFTSIAYPAIAYYLCIIYGFLIYFLIRLLNVSIPVSIGGELFTGAIFLGIVLRKIIHHERLWHHIHNILTYTYVIILIYFGLEAFNPNAYPPVGWMKIYPVTMMGFLFYLISLYLFKTEREIYFFIKFWIALALLVALYGCYQQWMGLPPWEYRQLMKNPHTFGIFFQGGFIRKYSTLSDPAAFGVFLSGSIVFCIGLLLMKLPVKKSALLIVAIIFMLLGMSYSGTRTATAIIPFGIIFLGLLTIQNKKTLLVVGGTLLIGSMLVLSPLQNGVLNRVRSAFHPSQDPSMVVRDLNRKSKQSYMHHHPIGGGMKTTGFDALELYPHHPLAGFPPDSVFVQNALEIGWIGFMIQLITYFIILKFAIHEYYHQKSPKQKFIFAGFAAALFTWFLSDYSQGAVSNFSISFIYNGILAAMVKLKYIQSEKNYT</sequence>
<dbReference type="InterPro" id="IPR051533">
    <property type="entry name" value="WaaL-like"/>
</dbReference>
<evidence type="ECO:0000256" key="2">
    <source>
        <dbReference type="ARBA" id="ARBA00022692"/>
    </source>
</evidence>
<evidence type="ECO:0000256" key="5">
    <source>
        <dbReference type="SAM" id="Phobius"/>
    </source>
</evidence>
<feature type="transmembrane region" description="Helical" evidence="5">
    <location>
        <begin position="396"/>
        <end position="416"/>
    </location>
</feature>
<dbReference type="Proteomes" id="UP000230000">
    <property type="component" value="Unassembled WGS sequence"/>
</dbReference>
<evidence type="ECO:0000313" key="8">
    <source>
        <dbReference type="Proteomes" id="UP000230000"/>
    </source>
</evidence>
<organism evidence="7 8">
    <name type="scientific">Thermoflavifilum aggregans</name>
    <dbReference type="NCBI Taxonomy" id="454188"/>
    <lineage>
        <taxon>Bacteria</taxon>
        <taxon>Pseudomonadati</taxon>
        <taxon>Bacteroidota</taxon>
        <taxon>Chitinophagia</taxon>
        <taxon>Chitinophagales</taxon>
        <taxon>Chitinophagaceae</taxon>
        <taxon>Thermoflavifilum</taxon>
    </lineage>
</organism>
<comment type="subcellular location">
    <subcellularLocation>
        <location evidence="1">Membrane</location>
        <topology evidence="1">Multi-pass membrane protein</topology>
    </subcellularLocation>
</comment>
<evidence type="ECO:0000259" key="6">
    <source>
        <dbReference type="Pfam" id="PF04932"/>
    </source>
</evidence>
<feature type="transmembrane region" description="Helical" evidence="5">
    <location>
        <begin position="119"/>
        <end position="137"/>
    </location>
</feature>
<feature type="transmembrane region" description="Helical" evidence="5">
    <location>
        <begin position="428"/>
        <end position="444"/>
    </location>
</feature>
<keyword evidence="3 5" id="KW-1133">Transmembrane helix</keyword>
<reference evidence="7 8" key="1">
    <citation type="submission" date="2017-11" db="EMBL/GenBank/DDBJ databases">
        <title>Genomic Encyclopedia of Archaeal and Bacterial Type Strains, Phase II (KMG-II): From Individual Species to Whole Genera.</title>
        <authorList>
            <person name="Goeker M."/>
        </authorList>
    </citation>
    <scope>NUCLEOTIDE SEQUENCE [LARGE SCALE GENOMIC DNA]</scope>
    <source>
        <strain evidence="7 8">DSM 27268</strain>
    </source>
</reference>
<evidence type="ECO:0000256" key="1">
    <source>
        <dbReference type="ARBA" id="ARBA00004141"/>
    </source>
</evidence>
<proteinExistence type="predicted"/>
<feature type="transmembrane region" description="Helical" evidence="5">
    <location>
        <begin position="281"/>
        <end position="297"/>
    </location>
</feature>
<feature type="transmembrane region" description="Helical" evidence="5">
    <location>
        <begin position="61"/>
        <end position="80"/>
    </location>
</feature>
<dbReference type="PANTHER" id="PTHR37422:SF13">
    <property type="entry name" value="LIPOPOLYSACCHARIDE BIOSYNTHESIS PROTEIN PA4999-RELATED"/>
    <property type="match status" value="1"/>
</dbReference>
<feature type="transmembrane region" description="Helical" evidence="5">
    <location>
        <begin position="304"/>
        <end position="321"/>
    </location>
</feature>
<feature type="transmembrane region" description="Helical" evidence="5">
    <location>
        <begin position="86"/>
        <end position="107"/>
    </location>
</feature>
<protein>
    <recommendedName>
        <fullName evidence="6">O-antigen ligase-related domain-containing protein</fullName>
    </recommendedName>
</protein>